<reference evidence="2" key="1">
    <citation type="submission" date="2014-11" db="EMBL/GenBank/DDBJ databases">
        <authorList>
            <person name="Hornung B.V."/>
        </authorList>
    </citation>
    <scope>NUCLEOTIDE SEQUENCE</scope>
    <source>
        <strain evidence="2">INE</strain>
    </source>
</reference>
<evidence type="ECO:0000313" key="1">
    <source>
        <dbReference type="EMBL" id="CAA7600262.1"/>
    </source>
</evidence>
<dbReference type="KEGG" id="aacx:DEACI_0914"/>
<dbReference type="EMBL" id="LR746496">
    <property type="protein sequence ID" value="CAA7600262.1"/>
    <property type="molecule type" value="Genomic_DNA"/>
</dbReference>
<reference evidence="1" key="2">
    <citation type="submission" date="2020-01" db="EMBL/GenBank/DDBJ databases">
        <authorList>
            <person name="Hornung B."/>
        </authorList>
    </citation>
    <scope>NUCLEOTIDE SEQUENCE</scope>
    <source>
        <strain evidence="1">PacBioINE</strain>
    </source>
</reference>
<dbReference type="InterPro" id="IPR012347">
    <property type="entry name" value="Ferritin-like"/>
</dbReference>
<dbReference type="InterPro" id="IPR021617">
    <property type="entry name" value="DUF3231"/>
</dbReference>
<dbReference type="RefSeq" id="WP_240983959.1">
    <property type="nucleotide sequence ID" value="NZ_CDGJ01000134.1"/>
</dbReference>
<proteinExistence type="predicted"/>
<dbReference type="Gene3D" id="1.20.1260.10">
    <property type="match status" value="2"/>
</dbReference>
<keyword evidence="3" id="KW-1185">Reference proteome</keyword>
<dbReference type="AlphaFoldDB" id="A0A8S0WEM1"/>
<accession>A0A8S0WEM1</accession>
<sequence>MNNLEEMADHGVEQANYDAVRHNWQDISLTAAEIGELWAMYLAESMSTCMLPYFVAKSKDPDIHSVLQFSLDISVQHVQAIADIFNGVNFPVPNGFTDQDFDVNAKPLYSEPFMLLYTTLMAHYGVLGFGLAFTSSSRPDISEFFAACLDHSQEMTQRAHTVLLAKGLLPRAPNIPIPDRVEYVHDVSSFYKGLIGDKRPLNALEIEHLFVNIVSRSLRNTLITGFEQCTKSKLVKDYLSRYRLMNDKEIDVLTKILEDNDLSGPPNYDNHVTESLESPFSDKLMMFHTTVMIANAISSGGMALANCTRGDLILTFGRFMAELGEFAKDGVNLMIKQGWLERVPESANRKELSTQ</sequence>
<dbReference type="Proteomes" id="UP000836597">
    <property type="component" value="Chromosome"/>
</dbReference>
<dbReference type="Proteomes" id="UP001071230">
    <property type="component" value="Unassembled WGS sequence"/>
</dbReference>
<dbReference type="EMBL" id="CDGJ01000134">
    <property type="protein sequence ID" value="CEJ09640.1"/>
    <property type="molecule type" value="Genomic_DNA"/>
</dbReference>
<evidence type="ECO:0000313" key="3">
    <source>
        <dbReference type="Proteomes" id="UP001071230"/>
    </source>
</evidence>
<dbReference type="Pfam" id="PF11553">
    <property type="entry name" value="DUF3231"/>
    <property type="match status" value="2"/>
</dbReference>
<gene>
    <name evidence="1" type="ORF">DEACI_0914</name>
    <name evidence="2" type="ORF">DEACI_4125</name>
</gene>
<name>A0A8S0WEM1_9FIRM</name>
<organism evidence="1">
    <name type="scientific">Acididesulfobacillus acetoxydans</name>
    <dbReference type="NCBI Taxonomy" id="1561005"/>
    <lineage>
        <taxon>Bacteria</taxon>
        <taxon>Bacillati</taxon>
        <taxon>Bacillota</taxon>
        <taxon>Clostridia</taxon>
        <taxon>Eubacteriales</taxon>
        <taxon>Peptococcaceae</taxon>
        <taxon>Acididesulfobacillus</taxon>
    </lineage>
</organism>
<protein>
    <submittedName>
        <fullName evidence="2">Transcriptional regulator Spx</fullName>
    </submittedName>
</protein>
<evidence type="ECO:0000313" key="2">
    <source>
        <dbReference type="EMBL" id="CEJ09640.1"/>
    </source>
</evidence>